<keyword evidence="3" id="KW-1185">Reference proteome</keyword>
<dbReference type="OrthoDB" id="2507165at2759"/>
<sequence>MMLNRSRSTVTPLGPTNPPPDANPPSHDVGDDDLNDFNFENNHDDDLNLQITHALQEQAALENDEHLSQAASVSSGNLLGNQITSSTTAPTHLTGNRLQVFNRLATRTHLDDESQSLGRFMCSFESQDEQFLACMTTVLAVHQDVSSIRDEIIEAIRRNSFPGEASSPERVTWKGDGAELKQCMRLLATQTILSGNLQAYTARVDPLGGTDQLPLGLYAKVMTSMLSHPSEWKNRVLPPVHSGTNANVPVLDTVIVKLYQKERGLIGGRVRVREEILQEVDHLQTSRYAWLKLTVLPAIQRMQAIHWGLNFAEYEGRSFWNVVDRQLAFLRSQTTRYRYAFFLLVLQFDLERIDGTKTFEELRGSTNFSLPTEAQIQTTMDDLNTTFGQVVQPDEEAYTVLPEPATPI</sequence>
<dbReference type="InParanoid" id="F4RL08"/>
<reference evidence="3" key="1">
    <citation type="journal article" date="2011" name="Proc. Natl. Acad. Sci. U.S.A.">
        <title>Obligate biotrophy features unraveled by the genomic analysis of rust fungi.</title>
        <authorList>
            <person name="Duplessis S."/>
            <person name="Cuomo C.A."/>
            <person name="Lin Y.-C."/>
            <person name="Aerts A."/>
            <person name="Tisserant E."/>
            <person name="Veneault-Fourrey C."/>
            <person name="Joly D.L."/>
            <person name="Hacquard S."/>
            <person name="Amselem J."/>
            <person name="Cantarel B.L."/>
            <person name="Chiu R."/>
            <person name="Coutinho P.M."/>
            <person name="Feau N."/>
            <person name="Field M."/>
            <person name="Frey P."/>
            <person name="Gelhaye E."/>
            <person name="Goldberg J."/>
            <person name="Grabherr M.G."/>
            <person name="Kodira C.D."/>
            <person name="Kohler A."/>
            <person name="Kuees U."/>
            <person name="Lindquist E.A."/>
            <person name="Lucas S.M."/>
            <person name="Mago R."/>
            <person name="Mauceli E."/>
            <person name="Morin E."/>
            <person name="Murat C."/>
            <person name="Pangilinan J.L."/>
            <person name="Park R."/>
            <person name="Pearson M."/>
            <person name="Quesneville H."/>
            <person name="Rouhier N."/>
            <person name="Sakthikumar S."/>
            <person name="Salamov A.A."/>
            <person name="Schmutz J."/>
            <person name="Selles B."/>
            <person name="Shapiro H."/>
            <person name="Tanguay P."/>
            <person name="Tuskan G.A."/>
            <person name="Henrissat B."/>
            <person name="Van de Peer Y."/>
            <person name="Rouze P."/>
            <person name="Ellis J.G."/>
            <person name="Dodds P.N."/>
            <person name="Schein J.E."/>
            <person name="Zhong S."/>
            <person name="Hamelin R.C."/>
            <person name="Grigoriev I.V."/>
            <person name="Szabo L.J."/>
            <person name="Martin F."/>
        </authorList>
    </citation>
    <scope>NUCLEOTIDE SEQUENCE [LARGE SCALE GENOMIC DNA]</scope>
    <source>
        <strain evidence="3">98AG31 / pathotype 3-4-7</strain>
    </source>
</reference>
<dbReference type="RefSeq" id="XP_007409904.1">
    <property type="nucleotide sequence ID" value="XM_007409842.1"/>
</dbReference>
<dbReference type="STRING" id="747676.F4RL08"/>
<accession>F4RL08</accession>
<dbReference type="GeneID" id="18934118"/>
<dbReference type="HOGENOM" id="CLU_054421_0_0_1"/>
<dbReference type="Proteomes" id="UP000001072">
    <property type="component" value="Unassembled WGS sequence"/>
</dbReference>
<dbReference type="VEuPathDB" id="FungiDB:MELLADRAFT_86232"/>
<dbReference type="AlphaFoldDB" id="F4RL08"/>
<evidence type="ECO:0000313" key="2">
    <source>
        <dbReference type="EMBL" id="EGG06944.1"/>
    </source>
</evidence>
<evidence type="ECO:0000313" key="3">
    <source>
        <dbReference type="Proteomes" id="UP000001072"/>
    </source>
</evidence>
<dbReference type="EMBL" id="GL883106">
    <property type="protein sequence ID" value="EGG06944.1"/>
    <property type="molecule type" value="Genomic_DNA"/>
</dbReference>
<protein>
    <submittedName>
        <fullName evidence="2">Uncharacterized protein</fullName>
    </submittedName>
</protein>
<feature type="compositionally biased region" description="Polar residues" evidence="1">
    <location>
        <begin position="1"/>
        <end position="10"/>
    </location>
</feature>
<evidence type="ECO:0000256" key="1">
    <source>
        <dbReference type="SAM" id="MobiDB-lite"/>
    </source>
</evidence>
<organism evidence="3">
    <name type="scientific">Melampsora larici-populina (strain 98AG31 / pathotype 3-4-7)</name>
    <name type="common">Poplar leaf rust fungus</name>
    <dbReference type="NCBI Taxonomy" id="747676"/>
    <lineage>
        <taxon>Eukaryota</taxon>
        <taxon>Fungi</taxon>
        <taxon>Dikarya</taxon>
        <taxon>Basidiomycota</taxon>
        <taxon>Pucciniomycotina</taxon>
        <taxon>Pucciniomycetes</taxon>
        <taxon>Pucciniales</taxon>
        <taxon>Melampsoraceae</taxon>
        <taxon>Melampsora</taxon>
    </lineage>
</organism>
<dbReference type="KEGG" id="mlr:MELLADRAFT_86232"/>
<name>F4RL08_MELLP</name>
<feature type="region of interest" description="Disordered" evidence="1">
    <location>
        <begin position="1"/>
        <end position="43"/>
    </location>
</feature>
<gene>
    <name evidence="2" type="ORF">MELLADRAFT_86232</name>
</gene>
<proteinExistence type="predicted"/>